<organism evidence="2 3">
    <name type="scientific">Lacunisphaera limnophila</name>
    <dbReference type="NCBI Taxonomy" id="1838286"/>
    <lineage>
        <taxon>Bacteria</taxon>
        <taxon>Pseudomonadati</taxon>
        <taxon>Verrucomicrobiota</taxon>
        <taxon>Opitutia</taxon>
        <taxon>Opitutales</taxon>
        <taxon>Opitutaceae</taxon>
        <taxon>Lacunisphaera</taxon>
    </lineage>
</organism>
<dbReference type="AlphaFoldDB" id="A0A1D8ASI1"/>
<dbReference type="EMBL" id="CP016094">
    <property type="protein sequence ID" value="AOS43822.1"/>
    <property type="molecule type" value="Genomic_DNA"/>
</dbReference>
<protein>
    <submittedName>
        <fullName evidence="2">Uncharacterized protein</fullName>
    </submittedName>
</protein>
<dbReference type="KEGG" id="obg:Verru16b_00880"/>
<proteinExistence type="predicted"/>
<evidence type="ECO:0000256" key="1">
    <source>
        <dbReference type="SAM" id="SignalP"/>
    </source>
</evidence>
<keyword evidence="1" id="KW-0732">Signal</keyword>
<keyword evidence="3" id="KW-1185">Reference proteome</keyword>
<evidence type="ECO:0000313" key="3">
    <source>
        <dbReference type="Proteomes" id="UP000095228"/>
    </source>
</evidence>
<gene>
    <name evidence="2" type="ORF">Verru16b_00880</name>
</gene>
<feature type="chain" id="PRO_5009105049" evidence="1">
    <location>
        <begin position="38"/>
        <end position="140"/>
    </location>
</feature>
<dbReference type="RefSeq" id="WP_069961143.1">
    <property type="nucleotide sequence ID" value="NZ_CP016094.1"/>
</dbReference>
<name>A0A1D8ASI1_9BACT</name>
<dbReference type="STRING" id="1838286.Verru16b_00880"/>
<sequence>MRLTSTPSPGFLARSTAAFLAALVLALGLLSASPAWHAWIHGHDDCGHPREVVAEGAPHPFAIPLGSAAKGPAGCTAPVGEPDHVCAVTLFAQGLTVLILAVLPLSYPLVAIREWGRVCLGMLAGRPDYWHRPAQAPPLG</sequence>
<reference evidence="2 3" key="1">
    <citation type="submission" date="2016-06" db="EMBL/GenBank/DDBJ databases">
        <title>Three novel species with peptidoglycan cell walls form the new genus Lacunisphaera gen. nov. in the family Opitutaceae of the verrucomicrobial subdivision 4.</title>
        <authorList>
            <person name="Rast P."/>
            <person name="Gloeckner I."/>
            <person name="Jogler M."/>
            <person name="Boedeker C."/>
            <person name="Jeske O."/>
            <person name="Wiegand S."/>
            <person name="Reinhardt R."/>
            <person name="Schumann P."/>
            <person name="Rohde M."/>
            <person name="Spring S."/>
            <person name="Gloeckner F.O."/>
            <person name="Jogler C."/>
        </authorList>
    </citation>
    <scope>NUCLEOTIDE SEQUENCE [LARGE SCALE GENOMIC DNA]</scope>
    <source>
        <strain evidence="2 3">IG16b</strain>
    </source>
</reference>
<dbReference type="Proteomes" id="UP000095228">
    <property type="component" value="Chromosome"/>
</dbReference>
<feature type="signal peptide" evidence="1">
    <location>
        <begin position="1"/>
        <end position="37"/>
    </location>
</feature>
<accession>A0A1D8ASI1</accession>
<evidence type="ECO:0000313" key="2">
    <source>
        <dbReference type="EMBL" id="AOS43822.1"/>
    </source>
</evidence>